<dbReference type="GO" id="GO:0006569">
    <property type="term" value="P:L-tryptophan catabolic process"/>
    <property type="evidence" value="ECO:0007669"/>
    <property type="project" value="UniProtKB-UniRule"/>
</dbReference>
<dbReference type="CDD" id="cd06123">
    <property type="entry name" value="cupin_HAO"/>
    <property type="match status" value="1"/>
</dbReference>
<dbReference type="GO" id="GO:0005737">
    <property type="term" value="C:cytoplasm"/>
    <property type="evidence" value="ECO:0007669"/>
    <property type="project" value="UniProtKB-SubCell"/>
</dbReference>
<reference evidence="14" key="2">
    <citation type="journal article" date="2013" name="Nat. Commun.">
        <title>Genome of the Chinese tree shrew.</title>
        <authorList>
            <person name="Fan Y."/>
            <person name="Huang Z.Y."/>
            <person name="Cao C.C."/>
            <person name="Chen C.S."/>
            <person name="Chen Y.X."/>
            <person name="Fan D.D."/>
            <person name="He J."/>
            <person name="Hou H.L."/>
            <person name="Hu L."/>
            <person name="Hu X.T."/>
            <person name="Jiang X.T."/>
            <person name="Lai R."/>
            <person name="Lang Y.S."/>
            <person name="Liang B."/>
            <person name="Liao S.G."/>
            <person name="Mu D."/>
            <person name="Ma Y.Y."/>
            <person name="Niu Y.Y."/>
            <person name="Sun X.Q."/>
            <person name="Xia J.Q."/>
            <person name="Xiao J."/>
            <person name="Xiong Z.Q."/>
            <person name="Xu L."/>
            <person name="Yang L."/>
            <person name="Zhang Y."/>
            <person name="Zhao W."/>
            <person name="Zhao X.D."/>
            <person name="Zheng Y.T."/>
            <person name="Zhou J.M."/>
            <person name="Zhu Y.B."/>
            <person name="Zhang G.J."/>
            <person name="Wang J."/>
            <person name="Yao Y.G."/>
        </authorList>
    </citation>
    <scope>NUCLEOTIDE SEQUENCE [LARGE SCALE GENOMIC DNA]</scope>
</reference>
<dbReference type="GO" id="GO:0043420">
    <property type="term" value="P:anthranilate metabolic process"/>
    <property type="evidence" value="ECO:0007669"/>
    <property type="project" value="UniProtKB-UniRule"/>
</dbReference>
<keyword evidence="6 10" id="KW-0223">Dioxygenase</keyword>
<comment type="catalytic activity">
    <reaction evidence="9 10">
        <text>3-hydroxyanthranilate + O2 = (2Z,4Z)-2-amino-3-carboxymuconate 6-semialdehyde</text>
        <dbReference type="Rhea" id="RHEA:17953"/>
        <dbReference type="ChEBI" id="CHEBI:15379"/>
        <dbReference type="ChEBI" id="CHEBI:36559"/>
        <dbReference type="ChEBI" id="CHEBI:77612"/>
        <dbReference type="EC" id="1.13.11.6"/>
    </reaction>
</comment>
<dbReference type="GO" id="GO:0000334">
    <property type="term" value="F:3-hydroxyanthranilate 3,4-dioxygenase activity"/>
    <property type="evidence" value="ECO:0007669"/>
    <property type="project" value="UniProtKB-UniRule"/>
</dbReference>
<keyword evidence="14" id="KW-1185">Reference proteome</keyword>
<feature type="transmembrane region" description="Helical" evidence="12">
    <location>
        <begin position="673"/>
        <end position="691"/>
    </location>
</feature>
<proteinExistence type="inferred from homology"/>
<feature type="binding site" evidence="10">
    <location>
        <position position="271"/>
    </location>
    <ligand>
        <name>substrate</name>
    </ligand>
</feature>
<feature type="binding site" evidence="10">
    <location>
        <position position="261"/>
    </location>
    <ligand>
        <name>O2</name>
        <dbReference type="ChEBI" id="CHEBI:15379"/>
    </ligand>
</feature>
<sequence>MRQIHKLNRKLSTELPGSPEGPSICEGEGCTLKPGAPDLVQCGACCSTAPAGASLEEPEAELSPAIIPAIITQPGHPAQLRVERVQGTRINLPLWQLLDSFSFSANLSPGSELLPAEKQGALGWPLAYRATSSPQQEPRPPRSQGQALRAGRIRPKLASRHRAGPKPATAGWRGCSALCPGLINEVANGLLGGAAPLRRIWPASAAQDTAARRRSRGTMERPVKVKTWVEENRASFLPPVCNKLMHREQLKVMFVGGPNIRKDYHIEEGEEVFYQLEGDMVLRILEHGKHRDVVIRQGEIFLLPARVPHSPQRFASTVGLVVERRRLKSELDGLRYYVEDTADVLFEKWFYCEDLGTQLAPIIQEFFSSEQCRTGKPIPDQRRKGLPFPLSTRSVTEPMSLTTWLDGHRRELQAGTPLSLFGDTYETQVIAHGQGSSKGPRQDVDVWLWQLARPPCCGSAEALQPPSDSLTLPQEGSSVVTMGGQRLSLTPDDSLLVPAGTPYDWERAQGSVALSVTQDPARKKPLCCLPSALATQQPRQQEGLEDPWERGQQPRCQTAVRSQVALDVQHTAPGQPGVSQLSPDLSLSFCRDCYFLCEMNSGATTCKVALDVQHTAPGQPGVSQLSPDLSLSFCRDCYFLCEMNSGATTCKLRVGHKNLSLTLLAPGTVRLEFFLMLGLILFASVSIGLIIQTGEETGGGRQAGHGGLCACWRWWCRLCHLLSTIFSTPSMVAF</sequence>
<evidence type="ECO:0000256" key="8">
    <source>
        <dbReference type="ARBA" id="ARBA00023004"/>
    </source>
</evidence>
<evidence type="ECO:0000256" key="9">
    <source>
        <dbReference type="ARBA" id="ARBA00052793"/>
    </source>
</evidence>
<keyword evidence="3 10" id="KW-0963">Cytoplasm</keyword>
<dbReference type="GO" id="GO:0019805">
    <property type="term" value="P:quinolinate biosynthetic process"/>
    <property type="evidence" value="ECO:0007669"/>
    <property type="project" value="UniProtKB-UniRule"/>
</dbReference>
<feature type="region of interest" description="Disordered" evidence="11">
    <location>
        <begin position="1"/>
        <end position="23"/>
    </location>
</feature>
<evidence type="ECO:0000256" key="5">
    <source>
        <dbReference type="ARBA" id="ARBA00022723"/>
    </source>
</evidence>
<evidence type="ECO:0000313" key="14">
    <source>
        <dbReference type="Proteomes" id="UP000011518"/>
    </source>
</evidence>
<evidence type="ECO:0000256" key="3">
    <source>
        <dbReference type="ARBA" id="ARBA00022490"/>
    </source>
</evidence>
<dbReference type="PANTHER" id="PTHR15497:SF1">
    <property type="entry name" value="3-HYDROXYANTHRANILATE 3,4-DIOXYGENASE"/>
    <property type="match status" value="1"/>
</dbReference>
<dbReference type="NCBIfam" id="TIGR03037">
    <property type="entry name" value="anthran_nbaC"/>
    <property type="match status" value="1"/>
</dbReference>
<gene>
    <name evidence="10" type="primary">HAAO</name>
    <name evidence="13" type="ORF">TREES_T100004569</name>
</gene>
<dbReference type="HAMAP" id="MF_00825">
    <property type="entry name" value="3_HAO"/>
    <property type="match status" value="1"/>
</dbReference>
<organism evidence="13 14">
    <name type="scientific">Tupaia chinensis</name>
    <name type="common">Chinese tree shrew</name>
    <name type="synonym">Tupaia belangeri chinensis</name>
    <dbReference type="NCBI Taxonomy" id="246437"/>
    <lineage>
        <taxon>Eukaryota</taxon>
        <taxon>Metazoa</taxon>
        <taxon>Chordata</taxon>
        <taxon>Craniata</taxon>
        <taxon>Vertebrata</taxon>
        <taxon>Euteleostomi</taxon>
        <taxon>Mammalia</taxon>
        <taxon>Eutheria</taxon>
        <taxon>Euarchontoglires</taxon>
        <taxon>Scandentia</taxon>
        <taxon>Tupaiidae</taxon>
        <taxon>Tupaia</taxon>
    </lineage>
</organism>
<dbReference type="PANTHER" id="PTHR15497">
    <property type="entry name" value="3-HYDROXYANTHRANILATE 3,4-DIOXYGENASE"/>
    <property type="match status" value="1"/>
</dbReference>
<keyword evidence="8 10" id="KW-0408">Iron</keyword>
<dbReference type="Gene3D" id="2.60.120.10">
    <property type="entry name" value="Jelly Rolls"/>
    <property type="match status" value="1"/>
</dbReference>
<feature type="binding site" evidence="10">
    <location>
        <position position="309"/>
    </location>
    <ligand>
        <name>Fe cation</name>
        <dbReference type="ChEBI" id="CHEBI:24875"/>
        <note>catalytic</note>
    </ligand>
</feature>
<evidence type="ECO:0000256" key="6">
    <source>
        <dbReference type="ARBA" id="ARBA00022964"/>
    </source>
</evidence>
<feature type="compositionally biased region" description="Polar residues" evidence="11">
    <location>
        <begin position="466"/>
        <end position="479"/>
    </location>
</feature>
<evidence type="ECO:0000256" key="10">
    <source>
        <dbReference type="HAMAP-Rule" id="MF_03019"/>
    </source>
</evidence>
<evidence type="ECO:0000256" key="1">
    <source>
        <dbReference type="ARBA" id="ARBA00001954"/>
    </source>
</evidence>
<dbReference type="InterPro" id="IPR014710">
    <property type="entry name" value="RmlC-like_jellyroll"/>
</dbReference>
<evidence type="ECO:0000256" key="2">
    <source>
        <dbReference type="ARBA" id="ARBA00002752"/>
    </source>
</evidence>
<dbReference type="GO" id="GO:0034354">
    <property type="term" value="P:'de novo' NAD+ biosynthetic process from L-tryptophan"/>
    <property type="evidence" value="ECO:0007669"/>
    <property type="project" value="UniProtKB-UniRule"/>
</dbReference>
<dbReference type="InParanoid" id="L9JAB6"/>
<evidence type="ECO:0000256" key="7">
    <source>
        <dbReference type="ARBA" id="ARBA00023002"/>
    </source>
</evidence>
<comment type="cofactor">
    <cofactor evidence="1 10">
        <name>Fe(2+)</name>
        <dbReference type="ChEBI" id="CHEBI:29033"/>
    </cofactor>
</comment>
<reference evidence="14" key="1">
    <citation type="submission" date="2012-07" db="EMBL/GenBank/DDBJ databases">
        <title>Genome of the Chinese tree shrew, a rising model animal genetically related to primates.</title>
        <authorList>
            <person name="Zhang G."/>
            <person name="Fan Y."/>
            <person name="Yao Y."/>
            <person name="Huang Z."/>
        </authorList>
    </citation>
    <scope>NUCLEOTIDE SEQUENCE [LARGE SCALE GENOMIC DNA]</scope>
</reference>
<keyword evidence="7 10" id="KW-0560">Oxidoreductase</keyword>
<comment type="similarity">
    <text evidence="10">Belongs to the 3-HAO family.</text>
</comment>
<dbReference type="Pfam" id="PF06052">
    <property type="entry name" value="3-HAO"/>
    <property type="match status" value="1"/>
</dbReference>
<keyword evidence="5 10" id="KW-0479">Metal-binding</keyword>
<dbReference type="EC" id="1.13.11.6" evidence="10"/>
<keyword evidence="12" id="KW-0472">Membrane</keyword>
<keyword evidence="12" id="KW-1133">Transmembrane helix</keyword>
<keyword evidence="12" id="KW-0812">Transmembrane</keyword>
<feature type="region of interest" description="Disordered" evidence="11">
    <location>
        <begin position="130"/>
        <end position="169"/>
    </location>
</feature>
<feature type="binding site" evidence="10">
    <location>
        <position position="271"/>
    </location>
    <ligand>
        <name>Fe cation</name>
        <dbReference type="ChEBI" id="CHEBI:24875"/>
        <note>catalytic</note>
    </ligand>
</feature>
<evidence type="ECO:0000313" key="13">
    <source>
        <dbReference type="EMBL" id="ELW47298.1"/>
    </source>
</evidence>
<accession>L9JAB6</accession>
<dbReference type="GO" id="GO:0008198">
    <property type="term" value="F:ferrous iron binding"/>
    <property type="evidence" value="ECO:0007669"/>
    <property type="project" value="UniProtKB-UniRule"/>
</dbReference>
<name>L9JAB6_TUPCH</name>
<comment type="subcellular location">
    <subcellularLocation>
        <location evidence="10">Cytoplasm</location>
    </subcellularLocation>
</comment>
<comment type="pathway">
    <text evidence="10">Cofactor biosynthesis; NAD(+) biosynthesis; quinolinate from L-kynurenine: step 3/3.</text>
</comment>
<feature type="compositionally biased region" description="Basic residues" evidence="11">
    <location>
        <begin position="151"/>
        <end position="164"/>
    </location>
</feature>
<comment type="subunit">
    <text evidence="10">Monomer.</text>
</comment>
<feature type="region of interest" description="Domain B" evidence="10">
    <location>
        <begin position="457"/>
        <end position="734"/>
    </location>
</feature>
<evidence type="ECO:0000256" key="4">
    <source>
        <dbReference type="ARBA" id="ARBA00022642"/>
    </source>
</evidence>
<dbReference type="EMBL" id="KB321130">
    <property type="protein sequence ID" value="ELW47298.1"/>
    <property type="molecule type" value="Genomic_DNA"/>
</dbReference>
<feature type="compositionally biased region" description="Low complexity" evidence="11">
    <location>
        <begin position="132"/>
        <end position="146"/>
    </location>
</feature>
<dbReference type="InterPro" id="IPR011051">
    <property type="entry name" value="RmlC_Cupin_sf"/>
</dbReference>
<evidence type="ECO:0000256" key="12">
    <source>
        <dbReference type="SAM" id="Phobius"/>
    </source>
</evidence>
<comment type="function">
    <text evidence="2 10">Catalyzes the oxidative ring opening of 3-hydroxyanthranilate to 2-amino-3-carboxymuconate semialdehyde, which spontaneously cyclizes to quinolinate.</text>
</comment>
<keyword evidence="4 10" id="KW-0662">Pyridine nucleotide biosynthesis</keyword>
<dbReference type="AlphaFoldDB" id="L9JAB6"/>
<feature type="region of interest" description="Domain A (catalytic)" evidence="10">
    <location>
        <begin position="1"/>
        <end position="457"/>
    </location>
</feature>
<evidence type="ECO:0000256" key="11">
    <source>
        <dbReference type="SAM" id="MobiDB-lite"/>
    </source>
</evidence>
<dbReference type="UniPathway" id="UPA00253">
    <property type="reaction ID" value="UER00330"/>
</dbReference>
<dbReference type="SUPFAM" id="SSF51182">
    <property type="entry name" value="RmlC-like cupins"/>
    <property type="match status" value="2"/>
</dbReference>
<feature type="binding site" evidence="10">
    <location>
        <position position="323"/>
    </location>
    <ligand>
        <name>substrate</name>
    </ligand>
</feature>
<feature type="binding site" evidence="10">
    <location>
        <position position="313"/>
    </location>
    <ligand>
        <name>substrate</name>
    </ligand>
</feature>
<dbReference type="STRING" id="246437.L9JAB6"/>
<protein>
    <recommendedName>
        <fullName evidence="10">3-hydroxyanthranilate 3,4-dioxygenase</fullName>
        <ecNumber evidence="10">1.13.11.6</ecNumber>
    </recommendedName>
    <alternativeName>
        <fullName evidence="10">3-hydroxyanthranilate oxygenase</fullName>
        <shortName evidence="10">3-HAO</shortName>
    </alternativeName>
    <alternativeName>
        <fullName evidence="10">3-hydroxyanthranilic acid dioxygenase</fullName>
        <shortName evidence="10">HAD</shortName>
    </alternativeName>
</protein>
<dbReference type="Proteomes" id="UP000011518">
    <property type="component" value="Unassembled WGS sequence"/>
</dbReference>
<feature type="region of interest" description="Disordered" evidence="11">
    <location>
        <begin position="460"/>
        <end position="479"/>
    </location>
</feature>
<feature type="binding site" evidence="10">
    <location>
        <position position="265"/>
    </location>
    <ligand>
        <name>Fe cation</name>
        <dbReference type="ChEBI" id="CHEBI:24875"/>
        <note>catalytic</note>
    </ligand>
</feature>
<dbReference type="FunFam" id="2.60.120.10:FF:000077">
    <property type="entry name" value="3-hydroxyanthranilate 3,4-dioxygenase"/>
    <property type="match status" value="1"/>
</dbReference>
<dbReference type="InterPro" id="IPR010329">
    <property type="entry name" value="3hydroanth_dOase"/>
</dbReference>
<dbReference type="eggNOG" id="KOG3995">
    <property type="taxonomic scope" value="Eukaryota"/>
</dbReference>
<comment type="caution">
    <text evidence="10">Lacks conserved residue(s) required for the propagation of feature annotation.</text>
</comment>